<dbReference type="Pfam" id="PF16344">
    <property type="entry name" value="FecR_C"/>
    <property type="match status" value="1"/>
</dbReference>
<feature type="domain" description="Protein FecR C-terminal" evidence="1">
    <location>
        <begin position="93"/>
        <end position="162"/>
    </location>
</feature>
<organism evidence="2 3">
    <name type="scientific">Niabella ginsengisoli</name>
    <dbReference type="NCBI Taxonomy" id="522298"/>
    <lineage>
        <taxon>Bacteria</taxon>
        <taxon>Pseudomonadati</taxon>
        <taxon>Bacteroidota</taxon>
        <taxon>Chitinophagia</taxon>
        <taxon>Chitinophagales</taxon>
        <taxon>Chitinophagaceae</taxon>
        <taxon>Niabella</taxon>
    </lineage>
</organism>
<proteinExistence type="predicted"/>
<accession>A0ABS9SKU8</accession>
<gene>
    <name evidence="2" type="ORF">MKP09_14375</name>
</gene>
<dbReference type="InterPro" id="IPR012373">
    <property type="entry name" value="Ferrdict_sens_TM"/>
</dbReference>
<comment type="caution">
    <text evidence="2">The sequence shown here is derived from an EMBL/GenBank/DDBJ whole genome shotgun (WGS) entry which is preliminary data.</text>
</comment>
<name>A0ABS9SKU8_9BACT</name>
<evidence type="ECO:0000259" key="1">
    <source>
        <dbReference type="Pfam" id="PF16344"/>
    </source>
</evidence>
<dbReference type="PANTHER" id="PTHR30273">
    <property type="entry name" value="PERIPLASMIC SIGNAL SENSOR AND SIGMA FACTOR ACTIVATOR FECR-RELATED"/>
    <property type="match status" value="1"/>
</dbReference>
<keyword evidence="3" id="KW-1185">Reference proteome</keyword>
<dbReference type="Gene3D" id="2.60.120.1440">
    <property type="match status" value="1"/>
</dbReference>
<evidence type="ECO:0000313" key="3">
    <source>
        <dbReference type="Proteomes" id="UP001202248"/>
    </source>
</evidence>
<protein>
    <submittedName>
        <fullName evidence="2">DUF4974 domain-containing protein</fullName>
    </submittedName>
</protein>
<dbReference type="EMBL" id="JAKWBL010000002">
    <property type="protein sequence ID" value="MCH5599007.1"/>
    <property type="molecule type" value="Genomic_DNA"/>
</dbReference>
<dbReference type="InterPro" id="IPR032508">
    <property type="entry name" value="FecR_C"/>
</dbReference>
<dbReference type="Gene3D" id="3.55.50.30">
    <property type="match status" value="1"/>
</dbReference>
<reference evidence="2 3" key="1">
    <citation type="submission" date="2022-02" db="EMBL/GenBank/DDBJ databases">
        <authorList>
            <person name="Min J."/>
        </authorList>
    </citation>
    <scope>NUCLEOTIDE SEQUENCE [LARGE SCALE GENOMIC DNA]</scope>
    <source>
        <strain evidence="2 3">GR10-1</strain>
    </source>
</reference>
<sequence>MHVKVLGTVFNMRAYNDEKEVQTSLVKGAVEITDAVNKNLNIVMKPNEKVTIHMGNGKLEKIDAKVVAAYEMQALKVENTTGIIPELAWMEDKLIFSDEPLQEIAKRFEKWYNVTILIQNDTLKDEKFTAVFQGENIDAALTALQITYPFKFHKNKNGDIVIEK</sequence>
<evidence type="ECO:0000313" key="2">
    <source>
        <dbReference type="EMBL" id="MCH5599007.1"/>
    </source>
</evidence>
<dbReference type="PANTHER" id="PTHR30273:SF2">
    <property type="entry name" value="PROTEIN FECR"/>
    <property type="match status" value="1"/>
</dbReference>
<dbReference type="RefSeq" id="WP_240830710.1">
    <property type="nucleotide sequence ID" value="NZ_JAKWBL010000002.1"/>
</dbReference>
<dbReference type="Proteomes" id="UP001202248">
    <property type="component" value="Unassembled WGS sequence"/>
</dbReference>